<dbReference type="SUPFAM" id="SSF53335">
    <property type="entry name" value="S-adenosyl-L-methionine-dependent methyltransferases"/>
    <property type="match status" value="1"/>
</dbReference>
<dbReference type="CDD" id="cd02440">
    <property type="entry name" value="AdoMet_MTases"/>
    <property type="match status" value="1"/>
</dbReference>
<dbReference type="EC" id="2.1.1.-" evidence="4"/>
<dbReference type="Proteomes" id="UP001595843">
    <property type="component" value="Unassembled WGS sequence"/>
</dbReference>
<evidence type="ECO:0000313" key="5">
    <source>
        <dbReference type="Proteomes" id="UP001595843"/>
    </source>
</evidence>
<keyword evidence="2 4" id="KW-0808">Transferase</keyword>
<reference evidence="5" key="1">
    <citation type="journal article" date="2019" name="Int. J. Syst. Evol. Microbiol.">
        <title>The Global Catalogue of Microorganisms (GCM) 10K type strain sequencing project: providing services to taxonomists for standard genome sequencing and annotation.</title>
        <authorList>
            <consortium name="The Broad Institute Genomics Platform"/>
            <consortium name="The Broad Institute Genome Sequencing Center for Infectious Disease"/>
            <person name="Wu L."/>
            <person name="Ma J."/>
        </authorList>
    </citation>
    <scope>NUCLEOTIDE SEQUENCE [LARGE SCALE GENOMIC DNA]</scope>
    <source>
        <strain evidence="5">IBRC-M 10813</strain>
    </source>
</reference>
<protein>
    <submittedName>
        <fullName evidence="4">Class I SAM-dependent methyltransferase</fullName>
        <ecNumber evidence="4">2.1.1.-</ecNumber>
    </submittedName>
</protein>
<feature type="domain" description="Methyltransferase" evidence="3">
    <location>
        <begin position="38"/>
        <end position="135"/>
    </location>
</feature>
<sequence length="263" mass="30028">MADTSMYRLPDYYDWTSEGMDGDLAYYADLAMESGGPVLELGTGTGRVSLAIARHGIRVTGVDVEPAMLARAQQKAEGMGLSNRCRWVESDMTRLNLEDRFPLVIIPYRSFLHLLTVRDQVAALTQVRQHLSEDGLFVFNIFIPDIGQMVEEEDRLISRGSFPLPGSGELVEVNDFTRFDHFHQRGDIIRYYERFDGEGRSRERLRTTFSLRYIYPAELSHLLKIAGFEVTARWGGFRREPFGPDSTELVVEARKSQSLVNHR</sequence>
<dbReference type="Gene3D" id="3.40.50.150">
    <property type="entry name" value="Vaccinia Virus protein VP39"/>
    <property type="match status" value="1"/>
</dbReference>
<evidence type="ECO:0000313" key="4">
    <source>
        <dbReference type="EMBL" id="MFC4077729.1"/>
    </source>
</evidence>
<name>A0ABV8JP19_9BACL</name>
<evidence type="ECO:0000256" key="1">
    <source>
        <dbReference type="ARBA" id="ARBA00022603"/>
    </source>
</evidence>
<dbReference type="RefSeq" id="WP_380705533.1">
    <property type="nucleotide sequence ID" value="NZ_JBHSAP010000015.1"/>
</dbReference>
<gene>
    <name evidence="4" type="ORF">ACFOUO_13055</name>
</gene>
<evidence type="ECO:0000259" key="3">
    <source>
        <dbReference type="Pfam" id="PF13649"/>
    </source>
</evidence>
<dbReference type="GO" id="GO:0008168">
    <property type="term" value="F:methyltransferase activity"/>
    <property type="evidence" value="ECO:0007669"/>
    <property type="project" value="UniProtKB-KW"/>
</dbReference>
<dbReference type="InterPro" id="IPR041698">
    <property type="entry name" value="Methyltransf_25"/>
</dbReference>
<evidence type="ECO:0000256" key="2">
    <source>
        <dbReference type="ARBA" id="ARBA00022679"/>
    </source>
</evidence>
<dbReference type="Pfam" id="PF13649">
    <property type="entry name" value="Methyltransf_25"/>
    <property type="match status" value="1"/>
</dbReference>
<accession>A0ABV8JP19</accession>
<keyword evidence="5" id="KW-1185">Reference proteome</keyword>
<proteinExistence type="predicted"/>
<dbReference type="PANTHER" id="PTHR43861:SF1">
    <property type="entry name" value="TRANS-ACONITATE 2-METHYLTRANSFERASE"/>
    <property type="match status" value="1"/>
</dbReference>
<dbReference type="EMBL" id="JBHSAP010000015">
    <property type="protein sequence ID" value="MFC4077729.1"/>
    <property type="molecule type" value="Genomic_DNA"/>
</dbReference>
<keyword evidence="1 4" id="KW-0489">Methyltransferase</keyword>
<organism evidence="4 5">
    <name type="scientific">Salinithrix halophila</name>
    <dbReference type="NCBI Taxonomy" id="1485204"/>
    <lineage>
        <taxon>Bacteria</taxon>
        <taxon>Bacillati</taxon>
        <taxon>Bacillota</taxon>
        <taxon>Bacilli</taxon>
        <taxon>Bacillales</taxon>
        <taxon>Thermoactinomycetaceae</taxon>
        <taxon>Salinithrix</taxon>
    </lineage>
</organism>
<dbReference type="GO" id="GO:0032259">
    <property type="term" value="P:methylation"/>
    <property type="evidence" value="ECO:0007669"/>
    <property type="project" value="UniProtKB-KW"/>
</dbReference>
<dbReference type="InterPro" id="IPR029063">
    <property type="entry name" value="SAM-dependent_MTases_sf"/>
</dbReference>
<dbReference type="PANTHER" id="PTHR43861">
    <property type="entry name" value="TRANS-ACONITATE 2-METHYLTRANSFERASE-RELATED"/>
    <property type="match status" value="1"/>
</dbReference>
<comment type="caution">
    <text evidence="4">The sequence shown here is derived from an EMBL/GenBank/DDBJ whole genome shotgun (WGS) entry which is preliminary data.</text>
</comment>